<dbReference type="SUPFAM" id="SSF57756">
    <property type="entry name" value="Retrovirus zinc finger-like domains"/>
    <property type="match status" value="1"/>
</dbReference>
<keyword evidence="1" id="KW-0479">Metal-binding</keyword>
<evidence type="ECO:0000313" key="4">
    <source>
        <dbReference type="Ensembl" id="ENSSMRP00000025417.1"/>
    </source>
</evidence>
<keyword evidence="1" id="KW-0863">Zinc-finger</keyword>
<dbReference type="GO" id="GO:0003676">
    <property type="term" value="F:nucleic acid binding"/>
    <property type="evidence" value="ECO:0007669"/>
    <property type="project" value="InterPro"/>
</dbReference>
<feature type="region of interest" description="Disordered" evidence="2">
    <location>
        <begin position="311"/>
        <end position="331"/>
    </location>
</feature>
<evidence type="ECO:0000256" key="2">
    <source>
        <dbReference type="SAM" id="MobiDB-lite"/>
    </source>
</evidence>
<proteinExistence type="predicted"/>
<dbReference type="InterPro" id="IPR036875">
    <property type="entry name" value="Znf_CCHC_sf"/>
</dbReference>
<evidence type="ECO:0000256" key="1">
    <source>
        <dbReference type="PROSITE-ProRule" id="PRU00047"/>
    </source>
</evidence>
<dbReference type="GO" id="GO:0008270">
    <property type="term" value="F:zinc ion binding"/>
    <property type="evidence" value="ECO:0007669"/>
    <property type="project" value="UniProtKB-KW"/>
</dbReference>
<dbReference type="GeneTree" id="ENSGT00950000183173"/>
<dbReference type="InterPro" id="IPR043502">
    <property type="entry name" value="DNA/RNA_pol_sf"/>
</dbReference>
<dbReference type="AlphaFoldDB" id="A0A8D0E344"/>
<protein>
    <recommendedName>
        <fullName evidence="3">CCHC-type domain-containing protein</fullName>
    </recommendedName>
</protein>
<feature type="domain" description="CCHC-type" evidence="3">
    <location>
        <begin position="362"/>
        <end position="376"/>
    </location>
</feature>
<dbReference type="InterPro" id="IPR032549">
    <property type="entry name" value="DUF4939"/>
</dbReference>
<dbReference type="PROSITE" id="PS50158">
    <property type="entry name" value="ZF_CCHC"/>
    <property type="match status" value="1"/>
</dbReference>
<feature type="compositionally biased region" description="Pro residues" evidence="2">
    <location>
        <begin position="313"/>
        <end position="325"/>
    </location>
</feature>
<evidence type="ECO:0000313" key="5">
    <source>
        <dbReference type="Proteomes" id="UP000694421"/>
    </source>
</evidence>
<name>A0A8D0E344_SALMN</name>
<sequence>GPNPHIVMSASDSEDEGGVQPESCVDVDVMPHRSSRLQELPSPETDSSEGEDDPPSGSEASEGEDLGGNELVSADTAENAAAWSTQNADSPPPSHARFQAEKERERPLADQVSELTTLLAQLQAQHQPLPLPPARGKCRMPVPEKFDGSRDQLPVFLAQTHLFIEQQPQDFPTDSSKVAFLIGLLSGQAAKWAMPLVLQTRPLLNDLKGFLKAMQDTWGDPVPGETTNREICCLCQGRGSAADYTTAFQLQAQDLPWNDEALQAQYMEGFSDPILDELAWQEPPASLKQLIQRALRIDGRLESRRLSRQIHAPPVPPALPHPEPTSQPASTPVAAKKLMQLTGACPHLPTDEKEHRRWGGLCLYCGRAGHVVCSCPAKSHGSTTLGKHPPPSWTALQGLWEVKPGVPKAVRERRQAPLLVVATIQTPREVAFQHGIPTQPLSELHPVETIDGQLLRSGPVTHQTIQFLLAAVPHFPLVLGMSWLSHHDPHISWSRQEVLFASAFCQEHCWPERVLVTTTADRLPTHREYDCPIDLVPGAPIPTGRLYSLSEPELAALQDFLEKNLKRGFIRPSTSLAGPPVLFVRKKTGDLRLCSDYRSLNKITIRNCYPLPLIPELLEWLRNAKVFTKLDLRGAYNLVSWSPVHRAFLAQSVAPAWHQVPPLIGLSPPK</sequence>
<keyword evidence="1" id="KW-0862">Zinc</keyword>
<keyword evidence="5" id="KW-1185">Reference proteome</keyword>
<organism evidence="4 5">
    <name type="scientific">Salvator merianae</name>
    <name type="common">Argentine black and white tegu</name>
    <name type="synonym">Tupinambis merianae</name>
    <dbReference type="NCBI Taxonomy" id="96440"/>
    <lineage>
        <taxon>Eukaryota</taxon>
        <taxon>Metazoa</taxon>
        <taxon>Chordata</taxon>
        <taxon>Craniata</taxon>
        <taxon>Vertebrata</taxon>
        <taxon>Euteleostomi</taxon>
        <taxon>Lepidosauria</taxon>
        <taxon>Squamata</taxon>
        <taxon>Bifurcata</taxon>
        <taxon>Unidentata</taxon>
        <taxon>Episquamata</taxon>
        <taxon>Laterata</taxon>
        <taxon>Teiioidea</taxon>
        <taxon>Teiidae</taxon>
        <taxon>Salvator</taxon>
    </lineage>
</organism>
<reference evidence="4" key="1">
    <citation type="submission" date="2025-08" db="UniProtKB">
        <authorList>
            <consortium name="Ensembl"/>
        </authorList>
    </citation>
    <scope>IDENTIFICATION</scope>
</reference>
<reference evidence="4" key="2">
    <citation type="submission" date="2025-09" db="UniProtKB">
        <authorList>
            <consortium name="Ensembl"/>
        </authorList>
    </citation>
    <scope>IDENTIFICATION</scope>
</reference>
<dbReference type="InterPro" id="IPR001878">
    <property type="entry name" value="Znf_CCHC"/>
</dbReference>
<dbReference type="PANTHER" id="PTHR15503">
    <property type="entry name" value="LDOC1 RELATED"/>
    <property type="match status" value="1"/>
</dbReference>
<dbReference type="CDD" id="cd01647">
    <property type="entry name" value="RT_LTR"/>
    <property type="match status" value="1"/>
</dbReference>
<accession>A0A8D0E344</accession>
<evidence type="ECO:0000259" key="3">
    <source>
        <dbReference type="PROSITE" id="PS50158"/>
    </source>
</evidence>
<dbReference type="Ensembl" id="ENSSMRT00000029762.1">
    <property type="protein sequence ID" value="ENSSMRP00000025417.1"/>
    <property type="gene ID" value="ENSSMRG00000019651.1"/>
</dbReference>
<dbReference type="InterPro" id="IPR032567">
    <property type="entry name" value="RTL1-rel"/>
</dbReference>
<dbReference type="Pfam" id="PF16297">
    <property type="entry name" value="DUF4939"/>
    <property type="match status" value="1"/>
</dbReference>
<feature type="compositionally biased region" description="Basic and acidic residues" evidence="2">
    <location>
        <begin position="98"/>
        <end position="108"/>
    </location>
</feature>
<dbReference type="PANTHER" id="PTHR15503:SF22">
    <property type="entry name" value="TRANSPOSON TY3-I GAG POLYPROTEIN"/>
    <property type="match status" value="1"/>
</dbReference>
<dbReference type="Gene3D" id="3.10.10.10">
    <property type="entry name" value="HIV Type 1 Reverse Transcriptase, subunit A, domain 1"/>
    <property type="match status" value="1"/>
</dbReference>
<feature type="region of interest" description="Disordered" evidence="2">
    <location>
        <begin position="1"/>
        <end position="108"/>
    </location>
</feature>
<dbReference type="Proteomes" id="UP000694421">
    <property type="component" value="Unplaced"/>
</dbReference>
<dbReference type="SUPFAM" id="SSF56672">
    <property type="entry name" value="DNA/RNA polymerases"/>
    <property type="match status" value="1"/>
</dbReference>